<feature type="compositionally biased region" description="Acidic residues" evidence="1">
    <location>
        <begin position="38"/>
        <end position="66"/>
    </location>
</feature>
<dbReference type="EMBL" id="MHVS01000005">
    <property type="protein sequence ID" value="OHA96338.1"/>
    <property type="molecule type" value="Genomic_DNA"/>
</dbReference>
<organism evidence="2 3">
    <name type="scientific">Candidatus Zambryskibacteria bacterium RIFCSPHIGHO2_02_FULL_43_37</name>
    <dbReference type="NCBI Taxonomy" id="1802749"/>
    <lineage>
        <taxon>Bacteria</taxon>
        <taxon>Candidatus Zambryskiibacteriota</taxon>
    </lineage>
</organism>
<reference evidence="2 3" key="1">
    <citation type="journal article" date="2016" name="Nat. Commun.">
        <title>Thousands of microbial genomes shed light on interconnected biogeochemical processes in an aquifer system.</title>
        <authorList>
            <person name="Anantharaman K."/>
            <person name="Brown C.T."/>
            <person name="Hug L.A."/>
            <person name="Sharon I."/>
            <person name="Castelle C.J."/>
            <person name="Probst A.J."/>
            <person name="Thomas B.C."/>
            <person name="Singh A."/>
            <person name="Wilkins M.J."/>
            <person name="Karaoz U."/>
            <person name="Brodie E.L."/>
            <person name="Williams K.H."/>
            <person name="Hubbard S.S."/>
            <person name="Banfield J.F."/>
        </authorList>
    </citation>
    <scope>NUCLEOTIDE SEQUENCE [LARGE SCALE GENOMIC DNA]</scope>
</reference>
<accession>A0A1G2TH08</accession>
<protein>
    <submittedName>
        <fullName evidence="2">Uncharacterized protein</fullName>
    </submittedName>
</protein>
<feature type="region of interest" description="Disordered" evidence="1">
    <location>
        <begin position="1"/>
        <end position="66"/>
    </location>
</feature>
<name>A0A1G2TH08_9BACT</name>
<gene>
    <name evidence="2" type="ORF">A3D49_00390</name>
</gene>
<proteinExistence type="predicted"/>
<sequence length="66" mass="7671">MEDEDILKEPDEPVEDETEGADDLDHEVVDKKKKDLLNPEETESLDDLEDEELEDEEEPFDDVNPI</sequence>
<evidence type="ECO:0000256" key="1">
    <source>
        <dbReference type="SAM" id="MobiDB-lite"/>
    </source>
</evidence>
<dbReference type="Proteomes" id="UP000177279">
    <property type="component" value="Unassembled WGS sequence"/>
</dbReference>
<comment type="caution">
    <text evidence="2">The sequence shown here is derived from an EMBL/GenBank/DDBJ whole genome shotgun (WGS) entry which is preliminary data.</text>
</comment>
<evidence type="ECO:0000313" key="3">
    <source>
        <dbReference type="Proteomes" id="UP000177279"/>
    </source>
</evidence>
<feature type="compositionally biased region" description="Acidic residues" evidence="1">
    <location>
        <begin position="1"/>
        <end position="25"/>
    </location>
</feature>
<evidence type="ECO:0000313" key="2">
    <source>
        <dbReference type="EMBL" id="OHA96338.1"/>
    </source>
</evidence>
<feature type="compositionally biased region" description="Basic and acidic residues" evidence="1">
    <location>
        <begin position="26"/>
        <end position="37"/>
    </location>
</feature>
<dbReference type="AlphaFoldDB" id="A0A1G2TH08"/>